<dbReference type="Pfam" id="PF13847">
    <property type="entry name" value="Methyltransf_31"/>
    <property type="match status" value="1"/>
</dbReference>
<evidence type="ECO:0008006" key="8">
    <source>
        <dbReference type="Google" id="ProtNLM"/>
    </source>
</evidence>
<dbReference type="GO" id="GO:0003676">
    <property type="term" value="F:nucleic acid binding"/>
    <property type="evidence" value="ECO:0007669"/>
    <property type="project" value="InterPro"/>
</dbReference>
<dbReference type="Gene3D" id="3.40.50.150">
    <property type="entry name" value="Vaccinia Virus protein VP39"/>
    <property type="match status" value="1"/>
</dbReference>
<keyword evidence="1" id="KW-0489">Methyltransferase</keyword>
<dbReference type="InterPro" id="IPR002052">
    <property type="entry name" value="DNA_methylase_N6_adenine_CS"/>
</dbReference>
<dbReference type="PANTHER" id="PTHR18895">
    <property type="entry name" value="HEMK METHYLTRANSFERASE"/>
    <property type="match status" value="1"/>
</dbReference>
<sequence length="522" mass="57105">MRSGRPLRGDSETLTVLESQSSVVTTRNAEAMTYHGAIAVIAMISSCAPTAAARLSPGFSASFPTGRAIRRPARSSSIGPHRALGRIPQQQPPVVCEAGRQDNFLRIGRRRADFRGSGGTCSPTHARFVPPARRLYLSPSSSFDGAGHPRGYFSSTKGPGLPPLAGRTVSETLRLAVEILKSRSVPEADWSAVQLLSDSLGLEWDGGYRDLLRLLEAPESSALPEVEGRVLSEDEARVFSSHISRRLSMEPLQYILGRWDFLDFTLKVCPPCLCPRPETEELVEYAAESAREIFLRREARALLDKREIGTKKVRILDVGCGTGAIGLALARIFGPDEVEVVAIDMEDIAVELSNENAKDLLYCNQKADPDTKSCWYKATLCSAADFSNSADTVGDRPLYEFGFDLVVSNPPYIPRLDMATLTDDVVGFESDAALCGGDDGLDVVRDIVSRLPEWSAEGGCDCWMEVDTSHPSMIAEWLQGGAEREEICEDVTKSQGSPKVEFIRGIKDMSGRDRFVQLRLEL</sequence>
<reference evidence="7" key="1">
    <citation type="submission" date="2021-01" db="EMBL/GenBank/DDBJ databases">
        <authorList>
            <person name="Corre E."/>
            <person name="Pelletier E."/>
            <person name="Niang G."/>
            <person name="Scheremetjew M."/>
            <person name="Finn R."/>
            <person name="Kale V."/>
            <person name="Holt S."/>
            <person name="Cochrane G."/>
            <person name="Meng A."/>
            <person name="Brown T."/>
            <person name="Cohen L."/>
        </authorList>
    </citation>
    <scope>NUCLEOTIDE SEQUENCE</scope>
    <source>
        <strain evidence="7">Isolate 1302-5</strain>
    </source>
</reference>
<dbReference type="PANTHER" id="PTHR18895:SF74">
    <property type="entry name" value="MTRF1L RELEASE FACTOR GLUTAMINE METHYLTRANSFERASE"/>
    <property type="match status" value="1"/>
</dbReference>
<dbReference type="GO" id="GO:0005739">
    <property type="term" value="C:mitochondrion"/>
    <property type="evidence" value="ECO:0007669"/>
    <property type="project" value="TreeGrafter"/>
</dbReference>
<name>A0A7S4K3H1_9STRA</name>
<evidence type="ECO:0000256" key="3">
    <source>
        <dbReference type="ARBA" id="ARBA00022691"/>
    </source>
</evidence>
<dbReference type="InterPro" id="IPR004556">
    <property type="entry name" value="HemK-like"/>
</dbReference>
<feature type="domain" description="Release factor glutamine methyltransferase N-terminal" evidence="6">
    <location>
        <begin position="172"/>
        <end position="257"/>
    </location>
</feature>
<dbReference type="EMBL" id="HBKQ01055472">
    <property type="protein sequence ID" value="CAE2281728.1"/>
    <property type="molecule type" value="Transcribed_RNA"/>
</dbReference>
<dbReference type="GO" id="GO:0032259">
    <property type="term" value="P:methylation"/>
    <property type="evidence" value="ECO:0007669"/>
    <property type="project" value="UniProtKB-KW"/>
</dbReference>
<dbReference type="Gene3D" id="1.10.8.10">
    <property type="entry name" value="DNA helicase RuvA subunit, C-terminal domain"/>
    <property type="match status" value="1"/>
</dbReference>
<dbReference type="Pfam" id="PF17827">
    <property type="entry name" value="PrmC_N"/>
    <property type="match status" value="1"/>
</dbReference>
<dbReference type="GO" id="GO:0008276">
    <property type="term" value="F:protein methyltransferase activity"/>
    <property type="evidence" value="ECO:0007669"/>
    <property type="project" value="InterPro"/>
</dbReference>
<feature type="region of interest" description="Disordered" evidence="4">
    <location>
        <begin position="63"/>
        <end position="93"/>
    </location>
</feature>
<evidence type="ECO:0000256" key="1">
    <source>
        <dbReference type="ARBA" id="ARBA00022603"/>
    </source>
</evidence>
<dbReference type="AlphaFoldDB" id="A0A7S4K3H1"/>
<evidence type="ECO:0000259" key="5">
    <source>
        <dbReference type="Pfam" id="PF13847"/>
    </source>
</evidence>
<dbReference type="InterPro" id="IPR040758">
    <property type="entry name" value="PrmC_N"/>
</dbReference>
<accession>A0A7S4K3H1</accession>
<keyword evidence="2" id="KW-0808">Transferase</keyword>
<organism evidence="7">
    <name type="scientific">Odontella aurita</name>
    <dbReference type="NCBI Taxonomy" id="265563"/>
    <lineage>
        <taxon>Eukaryota</taxon>
        <taxon>Sar</taxon>
        <taxon>Stramenopiles</taxon>
        <taxon>Ochrophyta</taxon>
        <taxon>Bacillariophyta</taxon>
        <taxon>Mediophyceae</taxon>
        <taxon>Biddulphiophycidae</taxon>
        <taxon>Eupodiscales</taxon>
        <taxon>Odontellaceae</taxon>
        <taxon>Odontella</taxon>
    </lineage>
</organism>
<dbReference type="SUPFAM" id="SSF53335">
    <property type="entry name" value="S-adenosyl-L-methionine-dependent methyltransferases"/>
    <property type="match status" value="1"/>
</dbReference>
<dbReference type="PROSITE" id="PS00092">
    <property type="entry name" value="N6_MTASE"/>
    <property type="match status" value="1"/>
</dbReference>
<feature type="domain" description="Methyltransferase" evidence="5">
    <location>
        <begin position="311"/>
        <end position="364"/>
    </location>
</feature>
<dbReference type="NCBIfam" id="TIGR00536">
    <property type="entry name" value="hemK_fam"/>
    <property type="match status" value="1"/>
</dbReference>
<dbReference type="InterPro" id="IPR025714">
    <property type="entry name" value="Methyltranfer_dom"/>
</dbReference>
<evidence type="ECO:0000313" key="7">
    <source>
        <dbReference type="EMBL" id="CAE2281728.1"/>
    </source>
</evidence>
<dbReference type="InterPro" id="IPR029063">
    <property type="entry name" value="SAM-dependent_MTases_sf"/>
</dbReference>
<proteinExistence type="predicted"/>
<evidence type="ECO:0000256" key="2">
    <source>
        <dbReference type="ARBA" id="ARBA00022679"/>
    </source>
</evidence>
<dbReference type="InterPro" id="IPR050320">
    <property type="entry name" value="N5-glutamine_MTase"/>
</dbReference>
<protein>
    <recommendedName>
        <fullName evidence="8">Methyltransferase small domain-containing protein</fullName>
    </recommendedName>
</protein>
<evidence type="ECO:0000256" key="4">
    <source>
        <dbReference type="SAM" id="MobiDB-lite"/>
    </source>
</evidence>
<keyword evidence="3" id="KW-0949">S-adenosyl-L-methionine</keyword>
<gene>
    <name evidence="7" type="ORF">OAUR00152_LOCUS37992</name>
</gene>
<dbReference type="CDD" id="cd02440">
    <property type="entry name" value="AdoMet_MTases"/>
    <property type="match status" value="1"/>
</dbReference>
<evidence type="ECO:0000259" key="6">
    <source>
        <dbReference type="Pfam" id="PF17827"/>
    </source>
</evidence>